<dbReference type="AlphaFoldDB" id="R7TRG0"/>
<reference evidence="3 5" key="2">
    <citation type="journal article" date="2013" name="Nature">
        <title>Insights into bilaterian evolution from three spiralian genomes.</title>
        <authorList>
            <person name="Simakov O."/>
            <person name="Marletaz F."/>
            <person name="Cho S.J."/>
            <person name="Edsinger-Gonzales E."/>
            <person name="Havlak P."/>
            <person name="Hellsten U."/>
            <person name="Kuo D.H."/>
            <person name="Larsson T."/>
            <person name="Lv J."/>
            <person name="Arendt D."/>
            <person name="Savage R."/>
            <person name="Osoegawa K."/>
            <person name="de Jong P."/>
            <person name="Grimwood J."/>
            <person name="Chapman J.A."/>
            <person name="Shapiro H."/>
            <person name="Aerts A."/>
            <person name="Otillar R.P."/>
            <person name="Terry A.Y."/>
            <person name="Boore J.L."/>
            <person name="Grigoriev I.V."/>
            <person name="Lindberg D.R."/>
            <person name="Seaver E.C."/>
            <person name="Weisblat D.A."/>
            <person name="Putnam N.H."/>
            <person name="Rokhsar D.S."/>
        </authorList>
    </citation>
    <scope>NUCLEOTIDE SEQUENCE</scope>
    <source>
        <strain evidence="3 5">I ESC-2004</strain>
    </source>
</reference>
<dbReference type="EMBL" id="KB308810">
    <property type="protein sequence ID" value="ELT96498.1"/>
    <property type="molecule type" value="Genomic_DNA"/>
</dbReference>
<reference evidence="5" key="1">
    <citation type="submission" date="2012-12" db="EMBL/GenBank/DDBJ databases">
        <authorList>
            <person name="Hellsten U."/>
            <person name="Grimwood J."/>
            <person name="Chapman J.A."/>
            <person name="Shapiro H."/>
            <person name="Aerts A."/>
            <person name="Otillar R.P."/>
            <person name="Terry A.Y."/>
            <person name="Boore J.L."/>
            <person name="Simakov O."/>
            <person name="Marletaz F."/>
            <person name="Cho S.-J."/>
            <person name="Edsinger-Gonzales E."/>
            <person name="Havlak P."/>
            <person name="Kuo D.-H."/>
            <person name="Larsson T."/>
            <person name="Lv J."/>
            <person name="Arendt D."/>
            <person name="Savage R."/>
            <person name="Osoegawa K."/>
            <person name="de Jong P."/>
            <person name="Lindberg D.R."/>
            <person name="Seaver E.C."/>
            <person name="Weisblat D.A."/>
            <person name="Putnam N.H."/>
            <person name="Grigoriev I.V."/>
            <person name="Rokhsar D.S."/>
        </authorList>
    </citation>
    <scope>NUCLEOTIDE SEQUENCE</scope>
    <source>
        <strain evidence="5">I ESC-2004</strain>
    </source>
</reference>
<feature type="transmembrane region" description="Helical" evidence="2">
    <location>
        <begin position="40"/>
        <end position="59"/>
    </location>
</feature>
<organism evidence="3">
    <name type="scientific">Capitella teleta</name>
    <name type="common">Polychaete worm</name>
    <dbReference type="NCBI Taxonomy" id="283909"/>
    <lineage>
        <taxon>Eukaryota</taxon>
        <taxon>Metazoa</taxon>
        <taxon>Spiralia</taxon>
        <taxon>Lophotrochozoa</taxon>
        <taxon>Annelida</taxon>
        <taxon>Polychaeta</taxon>
        <taxon>Sedentaria</taxon>
        <taxon>Scolecida</taxon>
        <taxon>Capitellidae</taxon>
        <taxon>Capitella</taxon>
    </lineage>
</organism>
<gene>
    <name evidence="3" type="ORF">CAPTEDRAFT_216029</name>
</gene>
<feature type="transmembrane region" description="Helical" evidence="2">
    <location>
        <begin position="71"/>
        <end position="92"/>
    </location>
</feature>
<dbReference type="HOGENOM" id="CLU_1422715_0_0_1"/>
<dbReference type="Proteomes" id="UP000014760">
    <property type="component" value="Unassembled WGS sequence"/>
</dbReference>
<evidence type="ECO:0000313" key="4">
    <source>
        <dbReference type="EnsemblMetazoa" id="CapteP216029"/>
    </source>
</evidence>
<accession>R7TRG0</accession>
<evidence type="ECO:0000256" key="1">
    <source>
        <dbReference type="SAM" id="MobiDB-lite"/>
    </source>
</evidence>
<keyword evidence="5" id="KW-1185">Reference proteome</keyword>
<proteinExistence type="predicted"/>
<reference evidence="4" key="3">
    <citation type="submission" date="2015-06" db="UniProtKB">
        <authorList>
            <consortium name="EnsemblMetazoa"/>
        </authorList>
    </citation>
    <scope>IDENTIFICATION</scope>
</reference>
<sequence>MSAENGDRRSGDHSTTVQCSCIMHDMSISAPKTKQEQLTLLKWSLLVFAIIIGLVFVAMAFGIEDDTLRDYALILVGTIAGVVFVILILLLVRLVYLVHSESPVGDEERIADTQNHSEGSNRNTAFDYRNTTSNPSESPPPKYEDIICFPLPSDSSTMAFTSSIDFGYPEAPPAYQESPPPPPPPPPSTGL</sequence>
<evidence type="ECO:0000313" key="3">
    <source>
        <dbReference type="EMBL" id="ELT96498.1"/>
    </source>
</evidence>
<feature type="compositionally biased region" description="Pro residues" evidence="1">
    <location>
        <begin position="178"/>
        <end position="191"/>
    </location>
</feature>
<evidence type="ECO:0000313" key="5">
    <source>
        <dbReference type="Proteomes" id="UP000014760"/>
    </source>
</evidence>
<keyword evidence="2" id="KW-1133">Transmembrane helix</keyword>
<keyword evidence="2" id="KW-0812">Transmembrane</keyword>
<evidence type="ECO:0000256" key="2">
    <source>
        <dbReference type="SAM" id="Phobius"/>
    </source>
</evidence>
<protein>
    <submittedName>
        <fullName evidence="3 4">Uncharacterized protein</fullName>
    </submittedName>
</protein>
<dbReference type="EMBL" id="AMQN01002259">
    <property type="status" value="NOT_ANNOTATED_CDS"/>
    <property type="molecule type" value="Genomic_DNA"/>
</dbReference>
<feature type="compositionally biased region" description="Polar residues" evidence="1">
    <location>
        <begin position="112"/>
        <end position="124"/>
    </location>
</feature>
<keyword evidence="2" id="KW-0472">Membrane</keyword>
<dbReference type="EnsemblMetazoa" id="CapteT216029">
    <property type="protein sequence ID" value="CapteP216029"/>
    <property type="gene ID" value="CapteG216029"/>
</dbReference>
<name>R7TRG0_CAPTE</name>
<feature type="region of interest" description="Disordered" evidence="1">
    <location>
        <begin position="106"/>
        <end position="144"/>
    </location>
</feature>
<feature type="region of interest" description="Disordered" evidence="1">
    <location>
        <begin position="160"/>
        <end position="191"/>
    </location>
</feature>